<dbReference type="SUPFAM" id="SSF64484">
    <property type="entry name" value="beta and beta-prime subunits of DNA dependent RNA-polymerase"/>
    <property type="match status" value="2"/>
</dbReference>
<evidence type="ECO:0000259" key="17">
    <source>
        <dbReference type="Pfam" id="PF10385"/>
    </source>
</evidence>
<evidence type="ECO:0000256" key="7">
    <source>
        <dbReference type="ARBA" id="ARBA00026088"/>
    </source>
</evidence>
<dbReference type="Gene3D" id="2.40.50.150">
    <property type="match status" value="1"/>
</dbReference>
<keyword evidence="18" id="KW-0934">Plastid</keyword>
<evidence type="ECO:0000256" key="3">
    <source>
        <dbReference type="ARBA" id="ARBA00022478"/>
    </source>
</evidence>
<dbReference type="EC" id="2.7.7.6" evidence="9"/>
<dbReference type="Pfam" id="PF04563">
    <property type="entry name" value="RNA_pol_Rpb2_1"/>
    <property type="match status" value="1"/>
</dbReference>
<evidence type="ECO:0000256" key="6">
    <source>
        <dbReference type="ARBA" id="ARBA00023163"/>
    </source>
</evidence>
<dbReference type="GeneID" id="22160081"/>
<dbReference type="Gene3D" id="3.90.1110.10">
    <property type="entry name" value="RNA polymerase Rpb2, domain 2"/>
    <property type="match status" value="1"/>
</dbReference>
<dbReference type="InterPro" id="IPR042107">
    <property type="entry name" value="DNA-dir_RNA_pol_bsu_ext_1_sf"/>
</dbReference>
<dbReference type="Gene3D" id="3.90.1800.10">
    <property type="entry name" value="RNA polymerase alpha subunit dimerisation domain"/>
    <property type="match status" value="1"/>
</dbReference>
<comment type="catalytic activity">
    <reaction evidence="8 9 11">
        <text>RNA(n) + a ribonucleoside 5'-triphosphate = RNA(n+1) + diphosphate</text>
        <dbReference type="Rhea" id="RHEA:21248"/>
        <dbReference type="Rhea" id="RHEA-COMP:14527"/>
        <dbReference type="Rhea" id="RHEA-COMP:17342"/>
        <dbReference type="ChEBI" id="CHEBI:33019"/>
        <dbReference type="ChEBI" id="CHEBI:61557"/>
        <dbReference type="ChEBI" id="CHEBI:140395"/>
        <dbReference type="EC" id="2.7.7.6"/>
    </reaction>
</comment>
<dbReference type="InterPro" id="IPR007120">
    <property type="entry name" value="DNA-dir_RNAP_su2_dom"/>
</dbReference>
<dbReference type="EMBL" id="KM462877">
    <property type="protein sequence ID" value="AIT94793.1"/>
    <property type="molecule type" value="Genomic_DNA"/>
</dbReference>
<feature type="domain" description="RNA polymerase Rpb2" evidence="13">
    <location>
        <begin position="1388"/>
        <end position="1460"/>
    </location>
</feature>
<dbReference type="InterPro" id="IPR007645">
    <property type="entry name" value="RNA_pol_Rpb2_3"/>
</dbReference>
<dbReference type="InterPro" id="IPR037033">
    <property type="entry name" value="DNA-dir_RNAP_su2_hyb_sf"/>
</dbReference>
<dbReference type="InterPro" id="IPR014724">
    <property type="entry name" value="RNA_pol_RPB2_OB-fold"/>
</dbReference>
<dbReference type="GO" id="GO:0006351">
    <property type="term" value="P:DNA-templated transcription"/>
    <property type="evidence" value="ECO:0007669"/>
    <property type="project" value="UniProtKB-UniRule"/>
</dbReference>
<dbReference type="CDD" id="cd00653">
    <property type="entry name" value="RNA_pol_B_RPB2"/>
    <property type="match status" value="1"/>
</dbReference>
<dbReference type="Pfam" id="PF04565">
    <property type="entry name" value="RNA_pol_Rpb2_3"/>
    <property type="match status" value="1"/>
</dbReference>
<dbReference type="Gene3D" id="3.90.1100.10">
    <property type="match status" value="1"/>
</dbReference>
<organism evidence="18">
    <name type="scientific">Gloeotilopsis sterilis</name>
    <name type="common">Green alga</name>
    <dbReference type="NCBI Taxonomy" id="160069"/>
    <lineage>
        <taxon>Eukaryota</taxon>
        <taxon>Viridiplantae</taxon>
        <taxon>Chlorophyta</taxon>
        <taxon>core chlorophytes</taxon>
        <taxon>Ulvophyceae</taxon>
        <taxon>OUU clade</taxon>
        <taxon>Ulotrichales</taxon>
        <taxon>Ulotrichaceae</taxon>
        <taxon>Gloeotilopsis</taxon>
    </lineage>
</organism>
<evidence type="ECO:0000259" key="12">
    <source>
        <dbReference type="Pfam" id="PF00562"/>
    </source>
</evidence>
<reference evidence="18" key="1">
    <citation type="journal article" date="2014" name="BMC Evol. Biol.">
        <title>Chloroplast phylogenomic analysis resolves deep-level relationships within the green algal class Trebouxiophyceae.</title>
        <authorList>
            <person name="Lemieux C."/>
            <person name="Otis C."/>
            <person name="Turmel M."/>
        </authorList>
    </citation>
    <scope>NUCLEOTIDE SEQUENCE</scope>
</reference>
<evidence type="ECO:0000256" key="2">
    <source>
        <dbReference type="ARBA" id="ARBA00006835"/>
    </source>
</evidence>
<evidence type="ECO:0000313" key="18">
    <source>
        <dbReference type="EMBL" id="AIT94793.1"/>
    </source>
</evidence>
<dbReference type="PROSITE" id="PS01166">
    <property type="entry name" value="RNA_POL_BETA"/>
    <property type="match status" value="1"/>
</dbReference>
<name>A0A097KNN4_GLOST</name>
<dbReference type="GO" id="GO:0003677">
    <property type="term" value="F:DNA binding"/>
    <property type="evidence" value="ECO:0007669"/>
    <property type="project" value="UniProtKB-UniRule"/>
</dbReference>
<evidence type="ECO:0000259" key="13">
    <source>
        <dbReference type="Pfam" id="PF04560"/>
    </source>
</evidence>
<protein>
    <recommendedName>
        <fullName evidence="9">DNA-directed RNA polymerase subunit beta</fullName>
        <ecNumber evidence="9">2.7.7.6</ecNumber>
    </recommendedName>
    <alternativeName>
        <fullName evidence="9">PEP</fullName>
    </alternativeName>
    <alternativeName>
        <fullName evidence="9">Plastid-encoded RNA polymerase subunit beta</fullName>
        <shortName evidence="9">RNA polymerase subunit beta</shortName>
    </alternativeName>
</protein>
<dbReference type="Pfam" id="PF00562">
    <property type="entry name" value="RNA_pol_Rpb2_6"/>
    <property type="match status" value="1"/>
</dbReference>
<sequence>MKYYDIFTFFLPDFITIQRNSFYFFLENGIIKEFSKRNPIINSTKTLELIFYPEYYKLNPPEWDTKEAILKSKTYACRLYIPAQLTNHQTKDVKLQWVLLGNLPLMTKRGHFIINGSPRVIVNQMIRSPGIYYQQFLDKKKKRTYFADLISYRGAWLRLETDKKKRIWARMKKTPKISILVFLQALGLTKESIFQSILYSDFLKYSFLKENHPLTTQEALITLYSKTHPKKDKTEITANLGQKFLFRKFLNPKTYDLGVLGRLRLNKKLGISVPLHQYILTPQDFLYATDYLIKLENGNGVIDDIDNLKNRRVRASGELIQNQLSTGLIRLEKLIRDKMKKPKKKLSIKSLISTKPINGALREFFGSSQLSQFMDETNPLSEITHKRRVTSLGPGGISRETAGMAVRGIHPTHYGRICPIETPEGQNAGLVNSISTYARIDLNGFLETPFYEVYNGQIQNYKKPIYFSAQDEEKVIIAPGDLNNSKLNFLSKNLIPARSFNDFKRVSKNDIQYIGLSSIQMISIATSLIPFLEHDDANRALMGSNMQRQAVPLMISEKPIVGTGLEFRVASDSGHIFQTKYSGYVSSVSDQKIFLIVKNNKLTKVFLKNLFNLDLTRLINDFFIQSIIKKYYISFFRNFNNFQNQKVIFSGEEKSLKKKNAVKKFFFSETTYCLNDLRKNYKKFQTKKLIKLLLKEEFHSNFNSEKNYKIQFLNTYLIKLFEKILKNLNNDVFFINHILGVKKFSKNLQNKNIDIEKKLSNTFLIFFFKTWLLKGDYNNIFRSNWFWYKANLEKTSTNVTNYYTNFSKKILFLGKSNSKKINYNFFYTKNLGNKLKIKKKLYSVIFFHKEKPVEKTINFFFYKSKVFFISNKLKNTQTFCFKTIKNQKTSHFFFEKEDHELAFRSQKYEGFKKNLLVFIYKNNFLSNLKINSLNISNTLNEELFFICSQFFSLPLEKAKEKYLAIYSFLNLLNFRKLNKFKFQKNNYQLITSTFQSSKYDNSKTNFIKVEYNIQKFHRSNQDTCVVQKAVVKEGEWVQKGDILADGIASIGGELALGKNILIAYMPWEGYNFEDAILINERLVFDDVYTSIHIEKYEVEIRDTKFGIEQITSQIPEINYSEIFHLDNTGIAKPGTWVKEGDILIGKITPIKKKPLTPHEKLLYDIVGKEIPTTRDSSLRVPKGVHGRVIDVQILETENIPPEIPFEGPGRVHIYLAEKRRIQVGDKMAGRHGNKGIVSKILPRYDMPYLPDGTAIDMVLNPLGVPSRMNVGQVFECLLGLAGLYLNQQFKIQPFDEIYGSEASRSIVYSKLYEARSKTDQTWLFTPDFPGKTILFDGRTGEFFHQPITVGQAYMLKLVHLVDEKIHARSTGPYSLVTQQPLRGRSKHGGQRLGEMEVWALEGFGAAYTLQELLTIKSDDMKGRHQVMDAILNNEPIALGTPESFKVLIKELQSLCLDVGVYIIDSAGKRKQIDVMKLS</sequence>
<evidence type="ECO:0000259" key="15">
    <source>
        <dbReference type="Pfam" id="PF04563"/>
    </source>
</evidence>
<feature type="domain" description="DNA-directed RNA polymerase subunit 2 hybrid-binding" evidence="12">
    <location>
        <begin position="1007"/>
        <end position="1386"/>
    </location>
</feature>
<comment type="subcellular location">
    <subcellularLocation>
        <location evidence="9">Plastid</location>
        <location evidence="9">Chloroplast</location>
    </subcellularLocation>
</comment>
<dbReference type="Pfam" id="PF04561">
    <property type="entry name" value="RNA_pol_Rpb2_2"/>
    <property type="match status" value="1"/>
</dbReference>
<keyword evidence="6 9" id="KW-0804">Transcription</keyword>
<dbReference type="RefSeq" id="YP_009105929.1">
    <property type="nucleotide sequence ID" value="NC_025538.1"/>
</dbReference>
<evidence type="ECO:0000256" key="9">
    <source>
        <dbReference type="HAMAP-Rule" id="MF_01321"/>
    </source>
</evidence>
<evidence type="ECO:0000256" key="11">
    <source>
        <dbReference type="RuleBase" id="RU363031"/>
    </source>
</evidence>
<dbReference type="GO" id="GO:0009507">
    <property type="term" value="C:chloroplast"/>
    <property type="evidence" value="ECO:0007669"/>
    <property type="project" value="UniProtKB-SubCell"/>
</dbReference>
<dbReference type="Gene3D" id="2.40.50.100">
    <property type="match status" value="1"/>
</dbReference>
<dbReference type="HAMAP" id="MF_01321">
    <property type="entry name" value="RNApol_bact_RpoB"/>
    <property type="match status" value="1"/>
</dbReference>
<gene>
    <name evidence="9 18" type="primary">rpoB</name>
</gene>
<dbReference type="InterPro" id="IPR007644">
    <property type="entry name" value="RNA_pol_bsu_protrusion"/>
</dbReference>
<dbReference type="InterPro" id="IPR007642">
    <property type="entry name" value="RNA_pol_Rpb2_2"/>
</dbReference>
<dbReference type="GO" id="GO:0003899">
    <property type="term" value="F:DNA-directed RNA polymerase activity"/>
    <property type="evidence" value="ECO:0007669"/>
    <property type="project" value="UniProtKB-UniRule"/>
</dbReference>
<evidence type="ECO:0000256" key="10">
    <source>
        <dbReference type="RuleBase" id="RU000434"/>
    </source>
</evidence>
<evidence type="ECO:0000256" key="8">
    <source>
        <dbReference type="ARBA" id="ARBA00048552"/>
    </source>
</evidence>
<dbReference type="Pfam" id="PF04560">
    <property type="entry name" value="RNA_pol_Rpb2_7"/>
    <property type="match status" value="1"/>
</dbReference>
<dbReference type="Gene3D" id="2.40.270.10">
    <property type="entry name" value="DNA-directed RNA polymerase, subunit 2, domain 6"/>
    <property type="match status" value="1"/>
</dbReference>
<dbReference type="Pfam" id="PF10385">
    <property type="entry name" value="RNA_pol_Rpb2_45"/>
    <property type="match status" value="1"/>
</dbReference>
<evidence type="ECO:0000259" key="14">
    <source>
        <dbReference type="Pfam" id="PF04561"/>
    </source>
</evidence>
<dbReference type="Gene3D" id="2.30.150.10">
    <property type="entry name" value="DNA-directed RNA polymerase, beta subunit, external 1 domain"/>
    <property type="match status" value="1"/>
</dbReference>
<keyword evidence="3 9" id="KW-0240">DNA-directed RNA polymerase</keyword>
<dbReference type="InterPro" id="IPR007121">
    <property type="entry name" value="RNA_pol_bsu_CS"/>
</dbReference>
<comment type="function">
    <text evidence="1 9 11">DNA-dependent RNA polymerase catalyzes the transcription of DNA into RNA using the four ribonucleoside triphosphates as substrates.</text>
</comment>
<dbReference type="InterPro" id="IPR037034">
    <property type="entry name" value="RNA_pol_Rpb2_2_sf"/>
</dbReference>
<feature type="domain" description="RNA polymerase Rpb2" evidence="14">
    <location>
        <begin position="127"/>
        <end position="314"/>
    </location>
</feature>
<evidence type="ECO:0000256" key="4">
    <source>
        <dbReference type="ARBA" id="ARBA00022679"/>
    </source>
</evidence>
<dbReference type="InterPro" id="IPR015712">
    <property type="entry name" value="DNA-dir_RNA_pol_su2"/>
</dbReference>
<geneLocation type="chloroplast" evidence="18"/>
<dbReference type="GO" id="GO:0032549">
    <property type="term" value="F:ribonucleoside binding"/>
    <property type="evidence" value="ECO:0007669"/>
    <property type="project" value="InterPro"/>
</dbReference>
<feature type="domain" description="RNA polymerase beta subunit protrusion" evidence="15">
    <location>
        <begin position="66"/>
        <end position="356"/>
    </location>
</feature>
<dbReference type="InterPro" id="IPR010243">
    <property type="entry name" value="RNA_pol_bsu_bac"/>
</dbReference>
<feature type="domain" description="DNA-directed RNA polymerase beta subunit external 1" evidence="17">
    <location>
        <begin position="452"/>
        <end position="517"/>
    </location>
</feature>
<dbReference type="InterPro" id="IPR007641">
    <property type="entry name" value="RNA_pol_Rpb2_7"/>
</dbReference>
<dbReference type="InterPro" id="IPR019462">
    <property type="entry name" value="DNA-dir_RNA_pol_bsu_external_1"/>
</dbReference>
<keyword evidence="4 9" id="KW-0808">Transferase</keyword>
<dbReference type="PANTHER" id="PTHR20856">
    <property type="entry name" value="DNA-DIRECTED RNA POLYMERASE I SUBUNIT 2"/>
    <property type="match status" value="1"/>
</dbReference>
<accession>A0A097KNN4</accession>
<proteinExistence type="inferred from homology"/>
<evidence type="ECO:0000256" key="1">
    <source>
        <dbReference type="ARBA" id="ARBA00004026"/>
    </source>
</evidence>
<evidence type="ECO:0000256" key="5">
    <source>
        <dbReference type="ARBA" id="ARBA00022695"/>
    </source>
</evidence>
<comment type="similarity">
    <text evidence="2 9 10">Belongs to the RNA polymerase beta chain family.</text>
</comment>
<comment type="subunit">
    <text evidence="7 9 11">In plastids the minimal PEP RNA polymerase catalytic core is composed of four subunits: alpha, beta, beta', and beta''. When a (nuclear-encoded) sigma factor is associated with the core the holoenzyme is formed, which can initiate transcription.</text>
</comment>
<feature type="domain" description="RNA polymerase Rpb2" evidence="16">
    <location>
        <begin position="372"/>
        <end position="440"/>
    </location>
</feature>
<evidence type="ECO:0000259" key="16">
    <source>
        <dbReference type="Pfam" id="PF04565"/>
    </source>
</evidence>
<keyword evidence="5 9" id="KW-0548">Nucleotidyltransferase</keyword>
<keyword evidence="18" id="KW-0150">Chloroplast</keyword>
<dbReference type="GO" id="GO:0000428">
    <property type="term" value="C:DNA-directed RNA polymerase complex"/>
    <property type="evidence" value="ECO:0007669"/>
    <property type="project" value="UniProtKB-KW"/>
</dbReference>